<feature type="domain" description="EF-hand" evidence="5">
    <location>
        <begin position="1232"/>
        <end position="1267"/>
    </location>
</feature>
<feature type="coiled-coil region" evidence="1">
    <location>
        <begin position="102"/>
        <end position="157"/>
    </location>
</feature>
<evidence type="ECO:0000313" key="6">
    <source>
        <dbReference type="EMBL" id="OLP82240.1"/>
    </source>
</evidence>
<sequence length="1325" mass="144213">MSCLSPAKSVAWAMKKAGAHERPGSAIGALLLEEEAVQPEGPEADEGWAAKVDKRQTVTAAVKLKAIEAHLATKEMGHPVVDDFNRACGTPFSYNSVYGWKKKRAELEKMAAKETRSKLSKQKKGWFRNNELVKKFNHRYQKTLRKTRRNARNLTTKVALAIAFRVYDRLERKHPNMQFPVVRKTGQRWKPSGRWVRGWFLARGWKPRKATKKRGTTPAADSAAMQRFLDKLRFMLQQRPDVTDEVAASEGVAYDSGWGHFERGGCVAVTTGPPKWSKRYCTWDMAYSADLTGPQPPAVLYFPGKGRVSQLEKLSYHPDTKVVWTPKGYLNGEANKAWCEIWNSWKAENLEGPVLLTLDNVSCQKKRSFQRCLLKNGTVTLHGEPNATHVWQMIDRHVGRMHKKMLTDLQLEYLSDRDHFRGFSKLSAMDRRILLSHWVGEVRQMYIEQKVQQHLACASASGLRIRLDRIDDEKVTVEANPLFRVQDYVHWNGLEEAIEKEWVEDEEEVAEVSPSPVSSASSSSSSSSGSAATSDAEASSVAASSESEVEAVVDADEDLADNAGNYVTVPDLKAMLQKAHSAGKINAGMRMLVSFSKNKTPISHPQRLAGKLVLYASLKKAADSLELEGWRYMPVAVAFVDKDEIAKKQVAHNDFVAFDFIAVLQFLGNACRMSITVEVGLLSGKTATVQVGFEEKVEALKLRAQTALAVGRGRLVDSSGSVLDAFAQINSTGLQDGDSLILHLNRAHQSSSLAFASILGDASVMTWGSDSAGADSAAVQDRLRDVQQVQACNLGFAAILGDGSVVSQLKNVQQIQANVGIPGVHSGGAFAAILGDGSVVAWGDGDIGGDCSAVQDQLQSVRQIQASEFGAFAAILSDGSVVTWGEAGNGGNSNGVQHQLKNVQQIQATLSAFAAILGDGSVVTWGDAGRGGDSSAVQDQLRTVQKIQATDDAFAAILEDGSVVTWGAAKSGGDSFLVQDQLRCVEQIQASESAFAAICSDGVVVTWGSAESGGDSSGVQDQLKNVQQIQASKWAFAAVLDDGSVVTLGDADSGGDSGAVQGLLKNVQQIQASESAFAAILGDGSVVTWGDAYSGGDSNAAQDQLKNVQQIQASKWAFAAILDDGSVVPWGYDGSWLESLVFFWLVIPKRNYLGAYGYNYVGRSMYSLLLAVTGGEDWYQIAEPLGDINWLYQILFAFYVLFVVIGVLNVLTSAFVQRACELSRLDRDLAGSFVAEMKSIFEEVDAEGTGCIDWEQFRSFIHNEHVQAYFSTQQLDTSDARELFNLLDQDGDGEAKSSDVATLLRESKKANSKSMRAIRKLEVFS</sequence>
<dbReference type="Gene3D" id="2.130.10.30">
    <property type="entry name" value="Regulator of chromosome condensation 1/beta-lactamase-inhibitor protein II"/>
    <property type="match status" value="3"/>
</dbReference>
<gene>
    <name evidence="6" type="ORF">AK812_SmicGene37125</name>
</gene>
<evidence type="ECO:0000256" key="2">
    <source>
        <dbReference type="SAM" id="MobiDB-lite"/>
    </source>
</evidence>
<name>A0A1Q9CH46_SYMMI</name>
<feature type="compositionally biased region" description="Low complexity" evidence="2">
    <location>
        <begin position="511"/>
        <end position="546"/>
    </location>
</feature>
<dbReference type="GO" id="GO:0005509">
    <property type="term" value="F:calcium ion binding"/>
    <property type="evidence" value="ECO:0007669"/>
    <property type="project" value="InterPro"/>
</dbReference>
<dbReference type="OrthoDB" id="441407at2759"/>
<evidence type="ECO:0000313" key="7">
    <source>
        <dbReference type="Proteomes" id="UP000186817"/>
    </source>
</evidence>
<evidence type="ECO:0000259" key="5">
    <source>
        <dbReference type="PROSITE" id="PS50222"/>
    </source>
</evidence>
<organism evidence="6 7">
    <name type="scientific">Symbiodinium microadriaticum</name>
    <name type="common">Dinoflagellate</name>
    <name type="synonym">Zooxanthella microadriatica</name>
    <dbReference type="NCBI Taxonomy" id="2951"/>
    <lineage>
        <taxon>Eukaryota</taxon>
        <taxon>Sar</taxon>
        <taxon>Alveolata</taxon>
        <taxon>Dinophyceae</taxon>
        <taxon>Suessiales</taxon>
        <taxon>Symbiodiniaceae</taxon>
        <taxon>Symbiodinium</taxon>
    </lineage>
</organism>
<feature type="transmembrane region" description="Helical" evidence="3">
    <location>
        <begin position="1190"/>
        <end position="1216"/>
    </location>
</feature>
<accession>A0A1Q9CH46</accession>
<proteinExistence type="predicted"/>
<feature type="domain" description="Ubiquitin-like" evidence="4">
    <location>
        <begin position="675"/>
        <end position="746"/>
    </location>
</feature>
<dbReference type="InterPro" id="IPR051553">
    <property type="entry name" value="Ran_GTPase-activating"/>
</dbReference>
<dbReference type="InterPro" id="IPR011992">
    <property type="entry name" value="EF-hand-dom_pair"/>
</dbReference>
<dbReference type="PANTHER" id="PTHR45982:SF1">
    <property type="entry name" value="REGULATOR OF CHROMOSOME CONDENSATION"/>
    <property type="match status" value="1"/>
</dbReference>
<evidence type="ECO:0000259" key="4">
    <source>
        <dbReference type="PROSITE" id="PS50053"/>
    </source>
</evidence>
<dbReference type="Proteomes" id="UP000186817">
    <property type="component" value="Unassembled WGS sequence"/>
</dbReference>
<dbReference type="PROSITE" id="PS50053">
    <property type="entry name" value="UBIQUITIN_2"/>
    <property type="match status" value="1"/>
</dbReference>
<keyword evidence="3" id="KW-0472">Membrane</keyword>
<dbReference type="InterPro" id="IPR002048">
    <property type="entry name" value="EF_hand_dom"/>
</dbReference>
<dbReference type="EMBL" id="LSRX01001212">
    <property type="protein sequence ID" value="OLP82240.1"/>
    <property type="molecule type" value="Genomic_DNA"/>
</dbReference>
<evidence type="ECO:0000256" key="1">
    <source>
        <dbReference type="SAM" id="Coils"/>
    </source>
</evidence>
<dbReference type="InterPro" id="IPR009091">
    <property type="entry name" value="RCC1/BLIP-II"/>
</dbReference>
<dbReference type="Gene3D" id="1.10.238.10">
    <property type="entry name" value="EF-hand"/>
    <property type="match status" value="1"/>
</dbReference>
<feature type="region of interest" description="Disordered" evidence="2">
    <location>
        <begin position="503"/>
        <end position="547"/>
    </location>
</feature>
<keyword evidence="3" id="KW-0812">Transmembrane</keyword>
<keyword evidence="3" id="KW-1133">Transmembrane helix</keyword>
<protein>
    <submittedName>
        <fullName evidence="6">Uncharacterized protein</fullName>
    </submittedName>
</protein>
<dbReference type="PANTHER" id="PTHR45982">
    <property type="entry name" value="REGULATOR OF CHROMOSOME CONDENSATION"/>
    <property type="match status" value="1"/>
</dbReference>
<evidence type="ECO:0000256" key="3">
    <source>
        <dbReference type="SAM" id="Phobius"/>
    </source>
</evidence>
<dbReference type="SMART" id="SM00054">
    <property type="entry name" value="EFh"/>
    <property type="match status" value="2"/>
</dbReference>
<keyword evidence="1" id="KW-0175">Coiled coil</keyword>
<reference evidence="6 7" key="1">
    <citation type="submission" date="2016-02" db="EMBL/GenBank/DDBJ databases">
        <title>Genome analysis of coral dinoflagellate symbionts highlights evolutionary adaptations to a symbiotic lifestyle.</title>
        <authorList>
            <person name="Aranda M."/>
            <person name="Li Y."/>
            <person name="Liew Y.J."/>
            <person name="Baumgarten S."/>
            <person name="Simakov O."/>
            <person name="Wilson M."/>
            <person name="Piel J."/>
            <person name="Ashoor H."/>
            <person name="Bougouffa S."/>
            <person name="Bajic V.B."/>
            <person name="Ryu T."/>
            <person name="Ravasi T."/>
            <person name="Bayer T."/>
            <person name="Micklem G."/>
            <person name="Kim H."/>
            <person name="Bhak J."/>
            <person name="Lajeunesse T.C."/>
            <person name="Voolstra C.R."/>
        </authorList>
    </citation>
    <scope>NUCLEOTIDE SEQUENCE [LARGE SCALE GENOMIC DNA]</scope>
    <source>
        <strain evidence="6 7">CCMP2467</strain>
    </source>
</reference>
<feature type="domain" description="EF-hand" evidence="5">
    <location>
        <begin position="1275"/>
        <end position="1310"/>
    </location>
</feature>
<keyword evidence="7" id="KW-1185">Reference proteome</keyword>
<dbReference type="SUPFAM" id="SSF47473">
    <property type="entry name" value="EF-hand"/>
    <property type="match status" value="1"/>
</dbReference>
<dbReference type="InterPro" id="IPR000626">
    <property type="entry name" value="Ubiquitin-like_dom"/>
</dbReference>
<comment type="caution">
    <text evidence="6">The sequence shown here is derived from an EMBL/GenBank/DDBJ whole genome shotgun (WGS) entry which is preliminary data.</text>
</comment>
<dbReference type="PROSITE" id="PS50222">
    <property type="entry name" value="EF_HAND_2"/>
    <property type="match status" value="2"/>
</dbReference>
<dbReference type="SUPFAM" id="SSF50985">
    <property type="entry name" value="RCC1/BLIP-II"/>
    <property type="match status" value="1"/>
</dbReference>